<comment type="caution">
    <text evidence="1">The sequence shown here is derived from an EMBL/GenBank/DDBJ whole genome shotgun (WGS) entry which is preliminary data.</text>
</comment>
<evidence type="ECO:0000313" key="2">
    <source>
        <dbReference type="Proteomes" id="UP000828390"/>
    </source>
</evidence>
<proteinExistence type="predicted"/>
<dbReference type="Proteomes" id="UP000828390">
    <property type="component" value="Unassembled WGS sequence"/>
</dbReference>
<reference evidence="1" key="1">
    <citation type="journal article" date="2019" name="bioRxiv">
        <title>The Genome of the Zebra Mussel, Dreissena polymorpha: A Resource for Invasive Species Research.</title>
        <authorList>
            <person name="McCartney M.A."/>
            <person name="Auch B."/>
            <person name="Kono T."/>
            <person name="Mallez S."/>
            <person name="Zhang Y."/>
            <person name="Obille A."/>
            <person name="Becker A."/>
            <person name="Abrahante J.E."/>
            <person name="Garbe J."/>
            <person name="Badalamenti J.P."/>
            <person name="Herman A."/>
            <person name="Mangelson H."/>
            <person name="Liachko I."/>
            <person name="Sullivan S."/>
            <person name="Sone E.D."/>
            <person name="Koren S."/>
            <person name="Silverstein K.A.T."/>
            <person name="Beckman K.B."/>
            <person name="Gohl D.M."/>
        </authorList>
    </citation>
    <scope>NUCLEOTIDE SEQUENCE</scope>
    <source>
        <strain evidence="1">Duluth1</strain>
        <tissue evidence="1">Whole animal</tissue>
    </source>
</reference>
<accession>A0A9D4EW61</accession>
<dbReference type="EMBL" id="JAIWYP010000008">
    <property type="protein sequence ID" value="KAH3785042.1"/>
    <property type="molecule type" value="Genomic_DNA"/>
</dbReference>
<dbReference type="AlphaFoldDB" id="A0A9D4EW61"/>
<organism evidence="1 2">
    <name type="scientific">Dreissena polymorpha</name>
    <name type="common">Zebra mussel</name>
    <name type="synonym">Mytilus polymorpha</name>
    <dbReference type="NCBI Taxonomy" id="45954"/>
    <lineage>
        <taxon>Eukaryota</taxon>
        <taxon>Metazoa</taxon>
        <taxon>Spiralia</taxon>
        <taxon>Lophotrochozoa</taxon>
        <taxon>Mollusca</taxon>
        <taxon>Bivalvia</taxon>
        <taxon>Autobranchia</taxon>
        <taxon>Heteroconchia</taxon>
        <taxon>Euheterodonta</taxon>
        <taxon>Imparidentia</taxon>
        <taxon>Neoheterodontei</taxon>
        <taxon>Myida</taxon>
        <taxon>Dreissenoidea</taxon>
        <taxon>Dreissenidae</taxon>
        <taxon>Dreissena</taxon>
    </lineage>
</organism>
<sequence length="122" mass="13431">MLRFTPAKTSPADDIDSIITPPLKGGHWSLGDSAQSTTDTPCTTSGLDGSYTEVSYSRYYSIWSGIHTLLYAGNTSRHQFNIFIIPLHSYLSDITLHIFISSTGSCCISRCLEVGHINQNEQ</sequence>
<gene>
    <name evidence="1" type="ORF">DPMN_163125</name>
</gene>
<keyword evidence="2" id="KW-1185">Reference proteome</keyword>
<protein>
    <submittedName>
        <fullName evidence="1">Uncharacterized protein</fullName>
    </submittedName>
</protein>
<reference evidence="1" key="2">
    <citation type="submission" date="2020-11" db="EMBL/GenBank/DDBJ databases">
        <authorList>
            <person name="McCartney M.A."/>
            <person name="Auch B."/>
            <person name="Kono T."/>
            <person name="Mallez S."/>
            <person name="Becker A."/>
            <person name="Gohl D.M."/>
            <person name="Silverstein K.A.T."/>
            <person name="Koren S."/>
            <person name="Bechman K.B."/>
            <person name="Herman A."/>
            <person name="Abrahante J.E."/>
            <person name="Garbe J."/>
        </authorList>
    </citation>
    <scope>NUCLEOTIDE SEQUENCE</scope>
    <source>
        <strain evidence="1">Duluth1</strain>
        <tissue evidence="1">Whole animal</tissue>
    </source>
</reference>
<evidence type="ECO:0000313" key="1">
    <source>
        <dbReference type="EMBL" id="KAH3785042.1"/>
    </source>
</evidence>
<name>A0A9D4EW61_DREPO</name>